<reference evidence="1 2" key="1">
    <citation type="submission" date="2019-06" db="EMBL/GenBank/DDBJ databases">
        <title>Genomic Encyclopedia of Type Strains, Phase IV (KMG-V): Genome sequencing to study the core and pangenomes of soil and plant-associated prokaryotes.</title>
        <authorList>
            <person name="Whitman W."/>
        </authorList>
    </citation>
    <scope>NUCLEOTIDE SEQUENCE [LARGE SCALE GENOMIC DNA]</scope>
    <source>
        <strain evidence="1 2">BR 11650</strain>
    </source>
</reference>
<gene>
    <name evidence="1" type="ORF">FBZ83_12365</name>
</gene>
<organism evidence="1 2">
    <name type="scientific">Azospirillum brasilense</name>
    <dbReference type="NCBI Taxonomy" id="192"/>
    <lineage>
        <taxon>Bacteria</taxon>
        <taxon>Pseudomonadati</taxon>
        <taxon>Pseudomonadota</taxon>
        <taxon>Alphaproteobacteria</taxon>
        <taxon>Rhodospirillales</taxon>
        <taxon>Azospirillaceae</taxon>
        <taxon>Azospirillum</taxon>
    </lineage>
</organism>
<protein>
    <submittedName>
        <fullName evidence="1">Uncharacterized protein</fullName>
    </submittedName>
</protein>
<comment type="caution">
    <text evidence="1">The sequence shown here is derived from an EMBL/GenBank/DDBJ whole genome shotgun (WGS) entry which is preliminary data.</text>
</comment>
<sequence>MIAHNPETLTGKAIVARGRSVVSGARTYLPGEEIELPMAEIERLRHTGFLVDPNKLVIVANNGTVGPVSNPALSHLSPGPRY</sequence>
<proteinExistence type="predicted"/>
<accession>A0A560BSP3</accession>
<dbReference type="Proteomes" id="UP000318529">
    <property type="component" value="Unassembled WGS sequence"/>
</dbReference>
<dbReference type="EMBL" id="VITH01000023">
    <property type="protein sequence ID" value="TWA75638.1"/>
    <property type="molecule type" value="Genomic_DNA"/>
</dbReference>
<name>A0A560BSP3_AZOBR</name>
<dbReference type="RefSeq" id="WP_145690410.1">
    <property type="nucleotide sequence ID" value="NZ_VITH01000023.1"/>
</dbReference>
<evidence type="ECO:0000313" key="1">
    <source>
        <dbReference type="EMBL" id="TWA75638.1"/>
    </source>
</evidence>
<evidence type="ECO:0000313" key="2">
    <source>
        <dbReference type="Proteomes" id="UP000318529"/>
    </source>
</evidence>
<dbReference type="AlphaFoldDB" id="A0A560BSP3"/>